<dbReference type="AlphaFoldDB" id="A0A0D2K9N1"/>
<keyword evidence="5 13" id="KW-0808">Transferase</keyword>
<dbReference type="InterPro" id="IPR006592">
    <property type="entry name" value="RNA_pol_N"/>
</dbReference>
<evidence type="ECO:0000259" key="12">
    <source>
        <dbReference type="SMART" id="SM00663"/>
    </source>
</evidence>
<dbReference type="GeneID" id="25732860"/>
<evidence type="ECO:0000256" key="11">
    <source>
        <dbReference type="SAM" id="MobiDB-lite"/>
    </source>
</evidence>
<dbReference type="GO" id="GO:0003677">
    <property type="term" value="F:DNA binding"/>
    <property type="evidence" value="ECO:0007669"/>
    <property type="project" value="InterPro"/>
</dbReference>
<comment type="similarity">
    <text evidence="2">Belongs to the RNA polymerase beta' chain family.</text>
</comment>
<dbReference type="Gene3D" id="2.40.40.20">
    <property type="match status" value="1"/>
</dbReference>
<evidence type="ECO:0000313" key="13">
    <source>
        <dbReference type="EMBL" id="KIY92743.1"/>
    </source>
</evidence>
<dbReference type="OrthoDB" id="270392at2759"/>
<dbReference type="Proteomes" id="UP000054498">
    <property type="component" value="Unassembled WGS sequence"/>
</dbReference>
<dbReference type="Gene3D" id="3.30.1490.180">
    <property type="entry name" value="RNA polymerase ii"/>
    <property type="match status" value="1"/>
</dbReference>
<dbReference type="PANTHER" id="PTHR48446:SF1">
    <property type="entry name" value="DNA-DIRECTED RNA POLYMERASE SUBUNIT BETA' N-TERMINAL SECTION"/>
    <property type="match status" value="1"/>
</dbReference>
<evidence type="ECO:0000256" key="2">
    <source>
        <dbReference type="ARBA" id="ARBA00006460"/>
    </source>
</evidence>
<protein>
    <recommendedName>
        <fullName evidence="3">DNA-directed RNA polymerase</fullName>
        <ecNumber evidence="3">2.7.7.6</ecNumber>
    </recommendedName>
</protein>
<name>A0A0D2K9N1_9CHLO</name>
<feature type="region of interest" description="Disordered" evidence="11">
    <location>
        <begin position="1"/>
        <end position="20"/>
    </location>
</feature>
<evidence type="ECO:0000256" key="5">
    <source>
        <dbReference type="ARBA" id="ARBA00022679"/>
    </source>
</evidence>
<dbReference type="InterPro" id="IPR000722">
    <property type="entry name" value="RNA_pol_asu"/>
</dbReference>
<evidence type="ECO:0000256" key="10">
    <source>
        <dbReference type="ARBA" id="ARBA00023242"/>
    </source>
</evidence>
<dbReference type="Pfam" id="PF00623">
    <property type="entry name" value="RNA_pol_Rpb1_2"/>
    <property type="match status" value="1"/>
</dbReference>
<feature type="domain" description="RNA polymerase N-terminal" evidence="12">
    <location>
        <begin position="1"/>
        <end position="233"/>
    </location>
</feature>
<dbReference type="GO" id="GO:0046872">
    <property type="term" value="F:metal ion binding"/>
    <property type="evidence" value="ECO:0007669"/>
    <property type="project" value="UniProtKB-KW"/>
</dbReference>
<dbReference type="PANTHER" id="PTHR48446">
    <property type="entry name" value="DNA-DIRECTED RNA POLYMERASE SUBUNIT BETA' N-TERMINAL SECTION"/>
    <property type="match status" value="1"/>
</dbReference>
<dbReference type="GO" id="GO:0000428">
    <property type="term" value="C:DNA-directed RNA polymerase complex"/>
    <property type="evidence" value="ECO:0007669"/>
    <property type="project" value="UniProtKB-KW"/>
</dbReference>
<gene>
    <name evidence="13" type="ORF">MNEG_15220</name>
</gene>
<sequence>MLINSELPGVNTREQGGAPARPLRGFVQRLKGKQGRFRGNLSGKRVDFSARTVISPDPNLLIHQVAVPLHMATTLTYPERATLFNMRRLREAVLAGHASWPGANFVEKLDGSRIFLSNDKIRRKHASELAVGDIVERHLRNGDVVLFNRQPSLHRVSIMAFRAVVRPGRTLRFNECVCSPFNADFDGDEMNLHLPQTEEARAEALILMASTRNLCTPKNGETLIAATQARRAPAPPLLPQILSFSSCSRAPPIAGSPRELQPCCDFLTAAFYITGKDRFFTRSQV</sequence>
<dbReference type="SUPFAM" id="SSF64484">
    <property type="entry name" value="beta and beta-prime subunits of DNA dependent RNA-polymerase"/>
    <property type="match status" value="1"/>
</dbReference>
<dbReference type="EC" id="2.7.7.6" evidence="3"/>
<keyword evidence="10" id="KW-0539">Nucleus</keyword>
<dbReference type="GO" id="GO:0006351">
    <property type="term" value="P:DNA-templated transcription"/>
    <property type="evidence" value="ECO:0007669"/>
    <property type="project" value="InterPro"/>
</dbReference>
<keyword evidence="14" id="KW-1185">Reference proteome</keyword>
<keyword evidence="7" id="KW-0479">Metal-binding</keyword>
<evidence type="ECO:0000256" key="6">
    <source>
        <dbReference type="ARBA" id="ARBA00022695"/>
    </source>
</evidence>
<accession>A0A0D2K9N1</accession>
<dbReference type="KEGG" id="mng:MNEG_15220"/>
<dbReference type="SMART" id="SM00663">
    <property type="entry name" value="RPOLA_N"/>
    <property type="match status" value="1"/>
</dbReference>
<keyword evidence="9" id="KW-0804">Transcription</keyword>
<dbReference type="FunFam" id="2.40.40.20:FF:000019">
    <property type="entry name" value="DNA-directed RNA polymerase II subunit RPB1"/>
    <property type="match status" value="1"/>
</dbReference>
<evidence type="ECO:0000256" key="4">
    <source>
        <dbReference type="ARBA" id="ARBA00022478"/>
    </source>
</evidence>
<keyword evidence="8" id="KW-0862">Zinc</keyword>
<dbReference type="STRING" id="145388.A0A0D2K9N1"/>
<evidence type="ECO:0000256" key="1">
    <source>
        <dbReference type="ARBA" id="ARBA00004123"/>
    </source>
</evidence>
<dbReference type="GO" id="GO:0005634">
    <property type="term" value="C:nucleus"/>
    <property type="evidence" value="ECO:0007669"/>
    <property type="project" value="UniProtKB-SubCell"/>
</dbReference>
<organism evidence="13 14">
    <name type="scientific">Monoraphidium neglectum</name>
    <dbReference type="NCBI Taxonomy" id="145388"/>
    <lineage>
        <taxon>Eukaryota</taxon>
        <taxon>Viridiplantae</taxon>
        <taxon>Chlorophyta</taxon>
        <taxon>core chlorophytes</taxon>
        <taxon>Chlorophyceae</taxon>
        <taxon>CS clade</taxon>
        <taxon>Sphaeropleales</taxon>
        <taxon>Selenastraceae</taxon>
        <taxon>Monoraphidium</taxon>
    </lineage>
</organism>
<evidence type="ECO:0000256" key="8">
    <source>
        <dbReference type="ARBA" id="ARBA00022833"/>
    </source>
</evidence>
<dbReference type="RefSeq" id="XP_013891763.1">
    <property type="nucleotide sequence ID" value="XM_014036309.1"/>
</dbReference>
<evidence type="ECO:0000256" key="7">
    <source>
        <dbReference type="ARBA" id="ARBA00022723"/>
    </source>
</evidence>
<dbReference type="EMBL" id="KK105356">
    <property type="protein sequence ID" value="KIY92743.1"/>
    <property type="molecule type" value="Genomic_DNA"/>
</dbReference>
<evidence type="ECO:0000256" key="3">
    <source>
        <dbReference type="ARBA" id="ARBA00012418"/>
    </source>
</evidence>
<keyword evidence="4 13" id="KW-0240">DNA-directed RNA polymerase</keyword>
<evidence type="ECO:0000256" key="9">
    <source>
        <dbReference type="ARBA" id="ARBA00023163"/>
    </source>
</evidence>
<comment type="subcellular location">
    <subcellularLocation>
        <location evidence="1">Nucleus</location>
    </subcellularLocation>
</comment>
<proteinExistence type="inferred from homology"/>
<dbReference type="GO" id="GO:0003899">
    <property type="term" value="F:DNA-directed RNA polymerase activity"/>
    <property type="evidence" value="ECO:0007669"/>
    <property type="project" value="UniProtKB-EC"/>
</dbReference>
<dbReference type="InterPro" id="IPR015700">
    <property type="entry name" value="RPC1"/>
</dbReference>
<reference evidence="13 14" key="1">
    <citation type="journal article" date="2013" name="BMC Genomics">
        <title>Reconstruction of the lipid metabolism for the microalga Monoraphidium neglectum from its genome sequence reveals characteristics suitable for biofuel production.</title>
        <authorList>
            <person name="Bogen C."/>
            <person name="Al-Dilaimi A."/>
            <person name="Albersmeier A."/>
            <person name="Wichmann J."/>
            <person name="Grundmann M."/>
            <person name="Rupp O."/>
            <person name="Lauersen K.J."/>
            <person name="Blifernez-Klassen O."/>
            <person name="Kalinowski J."/>
            <person name="Goesmann A."/>
            <person name="Mussgnug J.H."/>
            <person name="Kruse O."/>
        </authorList>
    </citation>
    <scope>NUCLEOTIDE SEQUENCE [LARGE SCALE GENOMIC DNA]</scope>
    <source>
        <strain evidence="13 14">SAG 48.87</strain>
    </source>
</reference>
<keyword evidence="6 13" id="KW-0548">Nucleotidyltransferase</keyword>
<evidence type="ECO:0000313" key="14">
    <source>
        <dbReference type="Proteomes" id="UP000054498"/>
    </source>
</evidence>